<evidence type="ECO:0000256" key="13">
    <source>
        <dbReference type="ARBA" id="ARBA00023180"/>
    </source>
</evidence>
<evidence type="ECO:0000256" key="8">
    <source>
        <dbReference type="ARBA" id="ARBA00022737"/>
    </source>
</evidence>
<feature type="disulfide bond" evidence="16">
    <location>
        <begin position="556"/>
        <end position="571"/>
    </location>
</feature>
<evidence type="ECO:0000256" key="17">
    <source>
        <dbReference type="PROSITE-ProRule" id="PRU00276"/>
    </source>
</evidence>
<dbReference type="Gene3D" id="2.60.120.830">
    <property type="match status" value="1"/>
</dbReference>
<dbReference type="GeneID" id="100494667"/>
<dbReference type="InterPro" id="IPR045371">
    <property type="entry name" value="ADAMTS_CR_3"/>
</dbReference>
<evidence type="ECO:0000256" key="11">
    <source>
        <dbReference type="ARBA" id="ARBA00023049"/>
    </source>
</evidence>
<dbReference type="PANTHER" id="PTHR13723:SF26">
    <property type="entry name" value="A DISINTEGRIN AND METALLOPROTEINASE WITH THROMBOSPONDIN MOTIFS 10"/>
    <property type="match status" value="1"/>
</dbReference>
<dbReference type="InterPro" id="IPR024079">
    <property type="entry name" value="MetalloPept_cat_dom_sf"/>
</dbReference>
<evidence type="ECO:0000256" key="4">
    <source>
        <dbReference type="ARBA" id="ARBA00022670"/>
    </source>
</evidence>
<evidence type="ECO:0000256" key="14">
    <source>
        <dbReference type="PIRSR" id="PIRSR613273-1"/>
    </source>
</evidence>
<dbReference type="Pfam" id="PF19030">
    <property type="entry name" value="TSP1_ADAMTS"/>
    <property type="match status" value="4"/>
</dbReference>
<organism evidence="21 23">
    <name type="scientific">Xenopus tropicalis</name>
    <name type="common">Western clawed frog</name>
    <name type="synonym">Silurana tropicalis</name>
    <dbReference type="NCBI Taxonomy" id="8364"/>
    <lineage>
        <taxon>Eukaryota</taxon>
        <taxon>Metazoa</taxon>
        <taxon>Chordata</taxon>
        <taxon>Craniata</taxon>
        <taxon>Vertebrata</taxon>
        <taxon>Euteleostomi</taxon>
        <taxon>Amphibia</taxon>
        <taxon>Batrachia</taxon>
        <taxon>Anura</taxon>
        <taxon>Pipoidea</taxon>
        <taxon>Pipidae</taxon>
        <taxon>Xenopodinae</taxon>
        <taxon>Xenopus</taxon>
        <taxon>Silurana</taxon>
    </lineage>
</organism>
<keyword evidence="12 16" id="KW-1015">Disulfide bond</keyword>
<feature type="binding site" evidence="15">
    <location>
        <position position="487"/>
    </location>
    <ligand>
        <name>Ca(2+)</name>
        <dbReference type="ChEBI" id="CHEBI:29108"/>
        <label>1</label>
    </ligand>
</feature>
<dbReference type="AlphaFoldDB" id="A0A8J1JSI2"/>
<dbReference type="Gene3D" id="3.40.390.10">
    <property type="entry name" value="Collagenase (Catalytic Domain)"/>
    <property type="match status" value="1"/>
</dbReference>
<feature type="binding site" evidence="15 17">
    <location>
        <position position="431"/>
    </location>
    <ligand>
        <name>Zn(2+)</name>
        <dbReference type="ChEBI" id="CHEBI:29105"/>
        <note>catalytic</note>
    </ligand>
</feature>
<dbReference type="SUPFAM" id="SSF55486">
    <property type="entry name" value="Metalloproteases ('zincins'), catalytic domain"/>
    <property type="match status" value="1"/>
</dbReference>
<sequence length="1139" mass="126713">MVTPRAENKRTENHGNNMGPSGLGLYPYCSQDCESQSSQAAFQSPSHCIVGMTAASEVLSSDPADFLSSLSHYEIAFPEQVDQNGNFLTYDLRQAPTSFRRPRRSLSEETEHQLFYRLQAQSSTFLLNLTLQTELLGQHFTVEYWKSGGLDWKHELYEDCHYVGHIQDQQLSSRVAISNCNGLLGVIVSGDEEYLIEPLPVGSNFTHNGEGTPHVVYKRSSLQRQHLEAACGVIDDKPWKDRHWWMRNPRPPPLRPGTNQTQQGPFPLKRSVSTERYVETLVVADKMMIGYHGRRDIEQYILAIMNIVAKLFQDSSLGNIVNIMVTRLILLTEDQPTLELNHHAGKSLDSFCRWQKSIVSRNGNAISESGIADHDTAVLITRYDICIYKNKPCGTLGLAPVGGMCERERSCSINEDIGLATAFTIAHEVGHTFGMNHDGIGNGCGSRGQETAKLMAAHITMKTNPFVWSACSRDYITSFLDSGLGLCLNNAPPRQDFIYPTQAPGQAYDADDQCRFQHGVKSRQCKYGEVCSELWCLSKSGRCITNSIPAAEGTICQTNTIEKGWCYKRECVPFGTRPEGVDGAWGSWSSWGECSRTCGGGVSSSVRHCDSPRPTIGGKYCLGERKRYRSCNIDDCPAGSQDFREVQCAEFDNVPFRGKYYSWKSYRGGGVKSCSLNCLAEGFNFYTERAAAVIDGTLCRQDSYDICVNGECKHVGCDRILGSDTKEDKCRVCGGDGSTCETIEGIFNQSLPEGGYEEVVWIPKGSVHIDIRQLNISLSYLALKAKEGSEYYINGRFPPDTPQRFDVAGTIFHYRRPQEEPESLEALGPTNTTLIVMVAVREEILPGIRYKFNAPINQVTQNSYAWYLSSWTKCSAICAGGVQLQQVLCKKFSDGSTVSGDLCDPSSRIQEKQRPCNTEPCPPEWAIGAWSECSRSCNSGVRTRSVICQRRVSGTDKKSLDDASCPQPRPSMLEPCNTDTCPPEWVALDWSECTPSCGPGYRHRVVLCKIGDQDSTLPHSHCQAKDKPATTMRCTLQRCPPSRWITGEWGECSANCGLGQQRRSVQCLSHIGQPSIECTESFRPSAMQQCENKCLADPSDSPDECKDVNKVAYCPLVLKFKFCSRPYFRQMCCKTCQGH</sequence>
<keyword evidence="9" id="KW-0378">Hydrolase</keyword>
<comment type="subcellular location">
    <subcellularLocation>
        <location evidence="1">Secreted</location>
        <location evidence="1">Extracellular space</location>
        <location evidence="1">Extracellular matrix</location>
    </subcellularLocation>
</comment>
<dbReference type="GO" id="GO:0046872">
    <property type="term" value="F:metal ion binding"/>
    <property type="evidence" value="ECO:0007669"/>
    <property type="project" value="UniProtKB-KW"/>
</dbReference>
<dbReference type="FunFam" id="2.60.120.830:FF:000001">
    <property type="entry name" value="A disintegrin and metalloproteinase with thrombospondin motifs 1"/>
    <property type="match status" value="1"/>
</dbReference>
<dbReference type="CTD" id="81794"/>
<dbReference type="RefSeq" id="XP_004911053.2">
    <property type="nucleotide sequence ID" value="XM_004910996.4"/>
</dbReference>
<feature type="disulfide bond" evidence="16">
    <location>
        <begin position="609"/>
        <end position="621"/>
    </location>
</feature>
<feature type="disulfide bond" evidence="16">
    <location>
        <begin position="386"/>
        <end position="393"/>
    </location>
</feature>
<feature type="binding site" evidence="15">
    <location>
        <position position="279"/>
    </location>
    <ligand>
        <name>Ca(2+)</name>
        <dbReference type="ChEBI" id="CHEBI:29108"/>
        <label>2</label>
    </ligand>
</feature>
<dbReference type="FunFam" id="3.40.1620.60:FF:000002">
    <property type="entry name" value="A disintegrin and metalloproteinase with thrombospondin motifs 10"/>
    <property type="match status" value="1"/>
</dbReference>
<dbReference type="GO" id="GO:0006508">
    <property type="term" value="P:proteolysis"/>
    <property type="evidence" value="ECO:0000318"/>
    <property type="project" value="GO_Central"/>
</dbReference>
<dbReference type="OrthoDB" id="10035764at2759"/>
<keyword evidence="13" id="KW-0325">Glycoprotein</keyword>
<evidence type="ECO:0000256" key="9">
    <source>
        <dbReference type="ARBA" id="ARBA00022801"/>
    </source>
</evidence>
<evidence type="ECO:0000313" key="21">
    <source>
        <dbReference type="Proteomes" id="UP000008143"/>
    </source>
</evidence>
<evidence type="ECO:0000256" key="5">
    <source>
        <dbReference type="ARBA" id="ARBA00022685"/>
    </source>
</evidence>
<dbReference type="InterPro" id="IPR041645">
    <property type="entry name" value="ADAMTS_CR_2"/>
</dbReference>
<dbReference type="InterPro" id="IPR002870">
    <property type="entry name" value="Peptidase_M12B_N"/>
</dbReference>
<dbReference type="Pfam" id="PF17771">
    <property type="entry name" value="ADAMTS_CR_2"/>
    <property type="match status" value="1"/>
</dbReference>
<dbReference type="Xenbase" id="XB-GENE-961723">
    <property type="gene designation" value="adamts10"/>
</dbReference>
<dbReference type="SUPFAM" id="SSF82895">
    <property type="entry name" value="TSP-1 type 1 repeat"/>
    <property type="match status" value="5"/>
</dbReference>
<dbReference type="Gene3D" id="2.20.100.10">
    <property type="entry name" value="Thrombospondin type-1 (TSP1) repeat"/>
    <property type="match status" value="5"/>
</dbReference>
<dbReference type="FunFam" id="2.20.100.10:FF:000079">
    <property type="entry name" value="ADAM metallopeptidase with thrombospondin type 1 motif 17"/>
    <property type="match status" value="1"/>
</dbReference>
<proteinExistence type="predicted"/>
<feature type="binding site" evidence="15 17">
    <location>
        <position position="437"/>
    </location>
    <ligand>
        <name>Zn(2+)</name>
        <dbReference type="ChEBI" id="CHEBI:29105"/>
        <note>catalytic</note>
    </ligand>
</feature>
<feature type="binding site" evidence="15">
    <location>
        <position position="279"/>
    </location>
    <ligand>
        <name>Ca(2+)</name>
        <dbReference type="ChEBI" id="CHEBI:29108"/>
        <label>1</label>
    </ligand>
</feature>
<feature type="binding site" evidence="15">
    <location>
        <position position="375"/>
    </location>
    <ligand>
        <name>Ca(2+)</name>
        <dbReference type="ChEBI" id="CHEBI:29108"/>
        <label>1</label>
    </ligand>
</feature>
<evidence type="ECO:0000313" key="23">
    <source>
        <dbReference type="RefSeq" id="XP_031760868.1"/>
    </source>
</evidence>
<feature type="disulfide bond" evidence="16">
    <location>
        <begin position="531"/>
        <end position="566"/>
    </location>
</feature>
<evidence type="ECO:0000256" key="1">
    <source>
        <dbReference type="ARBA" id="ARBA00004498"/>
    </source>
</evidence>
<gene>
    <name evidence="22 23 24" type="primary">adamts10</name>
</gene>
<protein>
    <submittedName>
        <fullName evidence="22 23">A disintegrin and metalloproteinase with thrombospondin motifs 10 isoform X1</fullName>
    </submittedName>
</protein>
<dbReference type="PROSITE" id="PS50900">
    <property type="entry name" value="PLAC"/>
    <property type="match status" value="1"/>
</dbReference>
<dbReference type="FunFam" id="2.20.100.10:FF:000006">
    <property type="entry name" value="A disintegrin and metalloproteinase with thrombospondin motifs 1"/>
    <property type="match status" value="1"/>
</dbReference>
<feature type="binding site" evidence="15 17">
    <location>
        <position position="427"/>
    </location>
    <ligand>
        <name>Zn(2+)</name>
        <dbReference type="ChEBI" id="CHEBI:29105"/>
        <note>catalytic</note>
    </ligand>
</feature>
<dbReference type="KEGG" id="xtr:100494667"/>
<dbReference type="FunFam" id="3.40.390.10:FF:000001">
    <property type="entry name" value="A disintegrin and metalloproteinase with thrombospondin motifs 1"/>
    <property type="match status" value="1"/>
</dbReference>
<dbReference type="InterPro" id="IPR036383">
    <property type="entry name" value="TSP1_rpt_sf"/>
</dbReference>
<evidence type="ECO:0000256" key="16">
    <source>
        <dbReference type="PIRSR" id="PIRSR613273-3"/>
    </source>
</evidence>
<dbReference type="GO" id="GO:0031012">
    <property type="term" value="C:extracellular matrix"/>
    <property type="evidence" value="ECO:0000318"/>
    <property type="project" value="GO_Central"/>
</dbReference>
<dbReference type="SMART" id="SM00209">
    <property type="entry name" value="TSP1"/>
    <property type="match status" value="5"/>
</dbReference>
<keyword evidence="8" id="KW-0677">Repeat</keyword>
<keyword evidence="10 15" id="KW-0862">Zinc</keyword>
<dbReference type="Pfam" id="PF01421">
    <property type="entry name" value="Reprolysin"/>
    <property type="match status" value="1"/>
</dbReference>
<dbReference type="Pfam" id="PF19236">
    <property type="entry name" value="ADAMTS_CR_3"/>
    <property type="match status" value="1"/>
</dbReference>
<feature type="domain" description="Peptidase M12B" evidence="19">
    <location>
        <begin position="276"/>
        <end position="492"/>
    </location>
</feature>
<evidence type="ECO:0000256" key="10">
    <source>
        <dbReference type="ARBA" id="ARBA00022833"/>
    </source>
</evidence>
<feature type="compositionally biased region" description="Basic and acidic residues" evidence="18">
    <location>
        <begin position="1"/>
        <end position="13"/>
    </location>
</feature>
<evidence type="ECO:0000256" key="6">
    <source>
        <dbReference type="ARBA" id="ARBA00022723"/>
    </source>
</evidence>
<feature type="disulfide bond" evidence="16">
    <location>
        <begin position="444"/>
        <end position="471"/>
    </location>
</feature>
<keyword evidence="2" id="KW-0964">Secreted</keyword>
<keyword evidence="7" id="KW-0732">Signal</keyword>
<feature type="binding site" description="in inhibited form" evidence="15">
    <location>
        <position position="231"/>
    </location>
    <ligand>
        <name>Zn(2+)</name>
        <dbReference type="ChEBI" id="CHEBI:29105"/>
        <note>catalytic</note>
    </ligand>
</feature>
<keyword evidence="6 15" id="KW-0479">Metal-binding</keyword>
<dbReference type="RefSeq" id="XP_031760868.1">
    <property type="nucleotide sequence ID" value="XM_031905008.1"/>
</dbReference>
<dbReference type="InterPro" id="IPR010909">
    <property type="entry name" value="PLAC"/>
</dbReference>
<evidence type="ECO:0000259" key="19">
    <source>
        <dbReference type="PROSITE" id="PS50215"/>
    </source>
</evidence>
<comment type="cofactor">
    <cofactor evidence="15">
        <name>Zn(2+)</name>
        <dbReference type="ChEBI" id="CHEBI:29105"/>
    </cofactor>
    <text evidence="15">Binds 1 zinc ion per subunit.</text>
</comment>
<evidence type="ECO:0000256" key="2">
    <source>
        <dbReference type="ARBA" id="ARBA00022525"/>
    </source>
</evidence>
<dbReference type="PROSITE" id="PS50215">
    <property type="entry name" value="ADAM_MEPRO"/>
    <property type="match status" value="1"/>
</dbReference>
<feature type="region of interest" description="Disordered" evidence="18">
    <location>
        <begin position="1"/>
        <end position="21"/>
    </location>
</feature>
<evidence type="ECO:0000259" key="20">
    <source>
        <dbReference type="PROSITE" id="PS50900"/>
    </source>
</evidence>
<evidence type="ECO:0000313" key="24">
    <source>
        <dbReference type="Xenbase" id="XB-GENE-961723"/>
    </source>
</evidence>
<dbReference type="InterPro" id="IPR001590">
    <property type="entry name" value="Peptidase_M12B"/>
</dbReference>
<dbReference type="GO" id="GO:0004222">
    <property type="term" value="F:metalloendopeptidase activity"/>
    <property type="evidence" value="ECO:0000318"/>
    <property type="project" value="GO_Central"/>
</dbReference>
<dbReference type="PRINTS" id="PR01857">
    <property type="entry name" value="ADAMTSFAMILY"/>
</dbReference>
<dbReference type="FunFam" id="2.20.100.10:FF:000005">
    <property type="entry name" value="ADAM metallopeptidase with thrombospondin type 1 motif 9"/>
    <property type="match status" value="2"/>
</dbReference>
<keyword evidence="11 22" id="KW-0482">Metalloprotease</keyword>
<feature type="active site" evidence="14 17">
    <location>
        <position position="428"/>
    </location>
</feature>
<evidence type="ECO:0000256" key="15">
    <source>
        <dbReference type="PIRSR" id="PIRSR613273-2"/>
    </source>
</evidence>
<feature type="disulfide bond" evidence="16">
    <location>
        <begin position="514"/>
        <end position="536"/>
    </location>
</feature>
<dbReference type="OMA" id="AVHCTSH"/>
<evidence type="ECO:0000256" key="18">
    <source>
        <dbReference type="SAM" id="MobiDB-lite"/>
    </source>
</evidence>
<dbReference type="CDD" id="cd04273">
    <property type="entry name" value="ZnMc_ADAMTS_like"/>
    <property type="match status" value="1"/>
</dbReference>
<evidence type="ECO:0000256" key="7">
    <source>
        <dbReference type="ARBA" id="ARBA00022729"/>
    </source>
</evidence>
<feature type="disulfide bond" evidence="16">
    <location>
        <begin position="352"/>
        <end position="411"/>
    </location>
</feature>
<dbReference type="InterPro" id="IPR010294">
    <property type="entry name" value="ADAMTS_spacer1"/>
</dbReference>
<name>A0A8J1JSI2_XENTR</name>
<dbReference type="PROSITE" id="PS50092">
    <property type="entry name" value="TSP1"/>
    <property type="match status" value="5"/>
</dbReference>
<feature type="disulfide bond" evidence="16">
    <location>
        <begin position="405"/>
        <end position="487"/>
    </location>
</feature>
<keyword evidence="3" id="KW-0272">Extracellular matrix</keyword>
<keyword evidence="5" id="KW-0165">Cleavage on pair of basic residues</keyword>
<keyword evidence="4" id="KW-0645">Protease</keyword>
<dbReference type="Pfam" id="PF08686">
    <property type="entry name" value="PLAC"/>
    <property type="match status" value="1"/>
</dbReference>
<dbReference type="Gene3D" id="3.40.1620.60">
    <property type="match status" value="1"/>
</dbReference>
<keyword evidence="21" id="KW-1185">Reference proteome</keyword>
<dbReference type="InterPro" id="IPR050439">
    <property type="entry name" value="ADAMTS_ADAMTS-like"/>
</dbReference>
<accession>A0A8J1JSI2</accession>
<feature type="domain" description="PLAC" evidence="20">
    <location>
        <begin position="1101"/>
        <end position="1139"/>
    </location>
</feature>
<reference evidence="22 23" key="1">
    <citation type="submission" date="2025-04" db="UniProtKB">
        <authorList>
            <consortium name="RefSeq"/>
        </authorList>
    </citation>
    <scope>IDENTIFICATION</scope>
    <source>
        <strain evidence="22 23">Nigerian</strain>
        <tissue evidence="22 23">Liver and blood</tissue>
    </source>
</reference>
<feature type="disulfide bond" evidence="16">
    <location>
        <begin position="594"/>
        <end position="631"/>
    </location>
</feature>
<keyword evidence="15" id="KW-0106">Calcium</keyword>
<feature type="disulfide bond" evidence="16">
    <location>
        <begin position="525"/>
        <end position="543"/>
    </location>
</feature>
<evidence type="ECO:0000256" key="12">
    <source>
        <dbReference type="ARBA" id="ARBA00023157"/>
    </source>
</evidence>
<evidence type="ECO:0000256" key="3">
    <source>
        <dbReference type="ARBA" id="ARBA00022530"/>
    </source>
</evidence>
<dbReference type="PANTHER" id="PTHR13723">
    <property type="entry name" value="ADAMTS A DISINTEGRIN AND METALLOPROTEASE WITH THROMBOSPONDIN MOTIFS PROTEASE"/>
    <property type="match status" value="1"/>
</dbReference>
<dbReference type="Pfam" id="PF00090">
    <property type="entry name" value="TSP_1"/>
    <property type="match status" value="1"/>
</dbReference>
<evidence type="ECO:0000313" key="22">
    <source>
        <dbReference type="RefSeq" id="XP_004911053.2"/>
    </source>
</evidence>
<dbReference type="Proteomes" id="UP000008143">
    <property type="component" value="Chromosome 1"/>
</dbReference>
<dbReference type="AGR" id="Xenbase:XB-GENE-961723"/>
<feature type="disulfide bond" evidence="16">
    <location>
        <begin position="598"/>
        <end position="636"/>
    </location>
</feature>
<dbReference type="InterPro" id="IPR000884">
    <property type="entry name" value="TSP1_rpt"/>
</dbReference>
<dbReference type="GO" id="GO:0030198">
    <property type="term" value="P:extracellular matrix organization"/>
    <property type="evidence" value="ECO:0000318"/>
    <property type="project" value="GO_Central"/>
</dbReference>
<dbReference type="Pfam" id="PF05986">
    <property type="entry name" value="ADAMTS_spacer1"/>
    <property type="match status" value="1"/>
</dbReference>
<dbReference type="InterPro" id="IPR013273">
    <property type="entry name" value="ADAMTS/ADAMTS-like"/>
</dbReference>
<comment type="caution">
    <text evidence="17">Lacks conserved residue(s) required for the propagation of feature annotation.</text>
</comment>
<dbReference type="Pfam" id="PF01562">
    <property type="entry name" value="Pep_M12B_propep"/>
    <property type="match status" value="1"/>
</dbReference>